<protein>
    <submittedName>
        <fullName evidence="2">Uncharacterized protein</fullName>
    </submittedName>
</protein>
<name>A0AAP2Z138_9EURY</name>
<sequence>MALVARPSDAAIGSVLVLLVGLALLGPTVAAEAGFAAPLHEERTAVGEPLEGENVDVDVDIVPYDSLTADEQEIFDEAVETDGSATGTIEGVEYVDREGVVYPVTVETAPASSTTPVLYGTLIVGTIVTAVGLVTTFSTVGMPAYGLLVDLVGPTALIAFWIVVVAVVVWTAFVPFGYEVASISTGPVADSPGNAATVSLADQPADVQQLVRSTLEDSASTGGEVETVELDRMTRLPDEFATAEYLSVDGEYYLLETRNDAGATLQIALVGIFSLVFLTVTTLLTLEFADESDDAEDGPSVGDRTR</sequence>
<proteinExistence type="predicted"/>
<comment type="caution">
    <text evidence="2">The sequence shown here is derived from an EMBL/GenBank/DDBJ whole genome shotgun (WGS) entry which is preliminary data.</text>
</comment>
<dbReference type="RefSeq" id="WP_338004368.1">
    <property type="nucleotide sequence ID" value="NZ_JAOPKA010000009.1"/>
</dbReference>
<feature type="transmembrane region" description="Helical" evidence="1">
    <location>
        <begin position="263"/>
        <end position="286"/>
    </location>
</feature>
<dbReference type="AlphaFoldDB" id="A0AAP2Z138"/>
<keyword evidence="1" id="KW-0812">Transmembrane</keyword>
<evidence type="ECO:0000313" key="2">
    <source>
        <dbReference type="EMBL" id="MCU4742543.1"/>
    </source>
</evidence>
<accession>A0AAP2Z138</accession>
<feature type="transmembrane region" description="Helical" evidence="1">
    <location>
        <begin position="147"/>
        <end position="173"/>
    </location>
</feature>
<dbReference type="EMBL" id="JAOPKA010000009">
    <property type="protein sequence ID" value="MCU4742543.1"/>
    <property type="molecule type" value="Genomic_DNA"/>
</dbReference>
<evidence type="ECO:0000313" key="3">
    <source>
        <dbReference type="Proteomes" id="UP001321018"/>
    </source>
</evidence>
<dbReference type="Proteomes" id="UP001321018">
    <property type="component" value="Unassembled WGS sequence"/>
</dbReference>
<reference evidence="2" key="1">
    <citation type="submission" date="2022-09" db="EMBL/GenBank/DDBJ databases">
        <title>Enrichment on poylsaccharides allowed isolation of novel metabolic and taxonomic groups of Haloarchaea.</title>
        <authorList>
            <person name="Sorokin D.Y."/>
            <person name="Elcheninov A.G."/>
            <person name="Khizhniak T.V."/>
            <person name="Kolganova T.V."/>
            <person name="Kublanov I.V."/>
        </authorList>
    </citation>
    <scope>NUCLEOTIDE SEQUENCE</scope>
    <source>
        <strain evidence="2">AArc-xg1-1</strain>
    </source>
</reference>
<keyword evidence="1" id="KW-0472">Membrane</keyword>
<evidence type="ECO:0000256" key="1">
    <source>
        <dbReference type="SAM" id="Phobius"/>
    </source>
</evidence>
<keyword evidence="1" id="KW-1133">Transmembrane helix</keyword>
<feature type="transmembrane region" description="Helical" evidence="1">
    <location>
        <begin position="117"/>
        <end position="140"/>
    </location>
</feature>
<organism evidence="2 3">
    <name type="scientific">Natronoglomus mannanivorans</name>
    <dbReference type="NCBI Taxonomy" id="2979990"/>
    <lineage>
        <taxon>Archaea</taxon>
        <taxon>Methanobacteriati</taxon>
        <taxon>Methanobacteriota</taxon>
        <taxon>Stenosarchaea group</taxon>
        <taxon>Halobacteria</taxon>
        <taxon>Halobacteriales</taxon>
        <taxon>Natrialbaceae</taxon>
        <taxon>Natronoglomus</taxon>
    </lineage>
</organism>
<gene>
    <name evidence="2" type="ORF">OB960_14185</name>
</gene>